<evidence type="ECO:0000256" key="5">
    <source>
        <dbReference type="ARBA" id="ARBA00022695"/>
    </source>
</evidence>
<dbReference type="FunFam" id="3.30.420.10:FF:000012">
    <property type="entry name" value="DNA polymerase III subunit epsilon"/>
    <property type="match status" value="1"/>
</dbReference>
<dbReference type="PANTHER" id="PTHR30231:SF41">
    <property type="entry name" value="DNA POLYMERASE III SUBUNIT EPSILON"/>
    <property type="match status" value="1"/>
</dbReference>
<reference evidence="20 21" key="1">
    <citation type="submission" date="2011-05" db="EMBL/GenBank/DDBJ databases">
        <authorList>
            <person name="Muzny D."/>
            <person name="Qin X."/>
            <person name="Deng J."/>
            <person name="Jiang H."/>
            <person name="Liu Y."/>
            <person name="Qu J."/>
            <person name="Song X.-Z."/>
            <person name="Zhang L."/>
            <person name="Thornton R."/>
            <person name="Coyle M."/>
            <person name="Francisco L."/>
            <person name="Jackson L."/>
            <person name="Javaid M."/>
            <person name="Korchina V."/>
            <person name="Kovar C."/>
            <person name="Mata R."/>
            <person name="Mathew T."/>
            <person name="Ngo R."/>
            <person name="Nguyen L."/>
            <person name="Nguyen N."/>
            <person name="Okwuonu G."/>
            <person name="Ongeri F."/>
            <person name="Pham C."/>
            <person name="Simmons D."/>
            <person name="Wilczek-Boney K."/>
            <person name="Hale W."/>
            <person name="Jakkamsetti A."/>
            <person name="Pham P."/>
            <person name="Ruth R."/>
            <person name="San Lucas F."/>
            <person name="Warren J."/>
            <person name="Zhang J."/>
            <person name="Zhao Z."/>
            <person name="Zhou C."/>
            <person name="Zhu D."/>
            <person name="Lee S."/>
            <person name="Bess C."/>
            <person name="Blankenburg K."/>
            <person name="Forbes L."/>
            <person name="Fu Q."/>
            <person name="Gubbala S."/>
            <person name="Hirani K."/>
            <person name="Jayaseelan J.C."/>
            <person name="Lara F."/>
            <person name="Munidasa M."/>
            <person name="Palculict T."/>
            <person name="Patil S."/>
            <person name="Pu L.-L."/>
            <person name="Saada N."/>
            <person name="Tang L."/>
            <person name="Weissenberger G."/>
            <person name="Zhu Y."/>
            <person name="Hemphill L."/>
            <person name="Shang Y."/>
            <person name="Youmans B."/>
            <person name="Ayvaz T."/>
            <person name="Ross M."/>
            <person name="Santibanez J."/>
            <person name="Aqrawi P."/>
            <person name="Gross S."/>
            <person name="Joshi V."/>
            <person name="Fowler G."/>
            <person name="Nazareth L."/>
            <person name="Reid J."/>
            <person name="Worley K."/>
            <person name="Petrosino J."/>
            <person name="Highlander S."/>
            <person name="Gibbs R."/>
        </authorList>
    </citation>
    <scope>NUCLEOTIDE SEQUENCE [LARGE SCALE GENOMIC DNA]</scope>
    <source>
        <strain evidence="20 21">871</strain>
    </source>
</reference>
<evidence type="ECO:0000256" key="3">
    <source>
        <dbReference type="ARBA" id="ARBA00020352"/>
    </source>
</evidence>
<dbReference type="GO" id="GO:0003677">
    <property type="term" value="F:DNA binding"/>
    <property type="evidence" value="ECO:0007669"/>
    <property type="project" value="InterPro"/>
</dbReference>
<feature type="binding site" evidence="16">
    <location>
        <position position="72"/>
    </location>
    <ligand>
        <name>substrate</name>
    </ligand>
</feature>
<dbReference type="InterPro" id="IPR036397">
    <property type="entry name" value="RNaseH_sf"/>
</dbReference>
<dbReference type="HOGENOM" id="CLU_047806_2_0_4"/>
<comment type="caution">
    <text evidence="20">The sequence shown here is derived from an EMBL/GenBank/DDBJ whole genome shotgun (WGS) entry which is preliminary data.</text>
</comment>
<dbReference type="Pfam" id="PF00929">
    <property type="entry name" value="RNase_T"/>
    <property type="match status" value="1"/>
</dbReference>
<feature type="binding site" evidence="16">
    <location>
        <position position="24"/>
    </location>
    <ligand>
        <name>substrate</name>
    </ligand>
</feature>
<dbReference type="NCBIfam" id="TIGR01406">
    <property type="entry name" value="dnaQ_proteo"/>
    <property type="match status" value="1"/>
</dbReference>
<dbReference type="InterPro" id="IPR006309">
    <property type="entry name" value="DnaQ_proteo"/>
</dbReference>
<keyword evidence="13 17" id="KW-0464">Manganese</keyword>
<evidence type="ECO:0000313" key="21">
    <source>
        <dbReference type="Proteomes" id="UP000003019"/>
    </source>
</evidence>
<dbReference type="SUPFAM" id="SSF53098">
    <property type="entry name" value="Ribonuclease H-like"/>
    <property type="match status" value="1"/>
</dbReference>
<feature type="binding site" evidence="16">
    <location>
        <position position="172"/>
    </location>
    <ligand>
        <name>substrate</name>
    </ligand>
</feature>
<keyword evidence="6 18" id="KW-0235">DNA replication</keyword>
<evidence type="ECO:0000256" key="8">
    <source>
        <dbReference type="ARBA" id="ARBA00022723"/>
    </source>
</evidence>
<dbReference type="Gene3D" id="3.30.420.10">
    <property type="entry name" value="Ribonuclease H-like superfamily/Ribonuclease H"/>
    <property type="match status" value="1"/>
</dbReference>
<keyword evidence="7 18" id="KW-0540">Nuclease</keyword>
<keyword evidence="8 17" id="KW-0479">Metal-binding</keyword>
<comment type="cofactor">
    <cofactor evidence="17">
        <name>Mg(2+)</name>
        <dbReference type="ChEBI" id="CHEBI:18420"/>
    </cofactor>
    <cofactor evidence="17">
        <name>Mn(2+)</name>
        <dbReference type="ChEBI" id="CHEBI:29035"/>
    </cofactor>
    <text evidence="17">Binds 2 divalent metal cations. Magnesium or manganese.</text>
</comment>
<evidence type="ECO:0000256" key="2">
    <source>
        <dbReference type="ARBA" id="ARBA00012417"/>
    </source>
</evidence>
<dbReference type="SMART" id="SM00479">
    <property type="entry name" value="EXOIII"/>
    <property type="match status" value="1"/>
</dbReference>
<dbReference type="InterPro" id="IPR006054">
    <property type="entry name" value="DnaQ"/>
</dbReference>
<keyword evidence="10 18" id="KW-0269">Exonuclease</keyword>
<evidence type="ECO:0000256" key="15">
    <source>
        <dbReference type="PIRSR" id="PIRSR606309-1"/>
    </source>
</evidence>
<dbReference type="GO" id="GO:0045004">
    <property type="term" value="P:DNA replication proofreading"/>
    <property type="evidence" value="ECO:0007669"/>
    <property type="project" value="TreeGrafter"/>
</dbReference>
<dbReference type="EC" id="2.7.7.7" evidence="2 18"/>
<comment type="catalytic activity">
    <reaction evidence="14 18">
        <text>DNA(n) + a 2'-deoxyribonucleoside 5'-triphosphate = DNA(n+1) + diphosphate</text>
        <dbReference type="Rhea" id="RHEA:22508"/>
        <dbReference type="Rhea" id="RHEA-COMP:17339"/>
        <dbReference type="Rhea" id="RHEA-COMP:17340"/>
        <dbReference type="ChEBI" id="CHEBI:33019"/>
        <dbReference type="ChEBI" id="CHEBI:61560"/>
        <dbReference type="ChEBI" id="CHEBI:173112"/>
        <dbReference type="EC" id="2.7.7.7"/>
    </reaction>
</comment>
<feature type="active site" description="Proton acceptor" evidence="15">
    <location>
        <position position="167"/>
    </location>
</feature>
<organism evidence="20 21">
    <name type="scientific">Neisseria shayeganii 871</name>
    <dbReference type="NCBI Taxonomy" id="1032488"/>
    <lineage>
        <taxon>Bacteria</taxon>
        <taxon>Pseudomonadati</taxon>
        <taxon>Pseudomonadota</taxon>
        <taxon>Betaproteobacteria</taxon>
        <taxon>Neisseriales</taxon>
        <taxon>Neisseriaceae</taxon>
        <taxon>Neisseria</taxon>
    </lineage>
</organism>
<dbReference type="PANTHER" id="PTHR30231">
    <property type="entry name" value="DNA POLYMERASE III SUBUNIT EPSILON"/>
    <property type="match status" value="1"/>
</dbReference>
<feature type="binding site" evidence="16">
    <location>
        <position position="22"/>
    </location>
    <ligand>
        <name>substrate</name>
    </ligand>
</feature>
<feature type="binding site" evidence="17">
    <location>
        <position position="172"/>
    </location>
    <ligand>
        <name>a divalent metal cation</name>
        <dbReference type="ChEBI" id="CHEBI:60240"/>
        <label>1</label>
        <note>catalytic</note>
    </ligand>
</feature>
<feature type="domain" description="Exonuclease" evidence="19">
    <location>
        <begin position="17"/>
        <end position="189"/>
    </location>
</feature>
<comment type="function">
    <text evidence="18">DNA polymerase III is a complex, multichain enzyme responsible for most of the replicative synthesis in bacteria. The epsilon subunit contain the editing function and is a proofreading 3'-5' exonuclease.</text>
</comment>
<dbReference type="InterPro" id="IPR012337">
    <property type="entry name" value="RNaseH-like_sf"/>
</dbReference>
<evidence type="ECO:0000256" key="18">
    <source>
        <dbReference type="RuleBase" id="RU364087"/>
    </source>
</evidence>
<evidence type="ECO:0000256" key="11">
    <source>
        <dbReference type="ARBA" id="ARBA00022842"/>
    </source>
</evidence>
<dbReference type="InterPro" id="IPR013520">
    <property type="entry name" value="Ribonucl_H"/>
</dbReference>
<evidence type="ECO:0000256" key="16">
    <source>
        <dbReference type="PIRSR" id="PIRSR606309-2"/>
    </source>
</evidence>
<evidence type="ECO:0000256" key="6">
    <source>
        <dbReference type="ARBA" id="ARBA00022705"/>
    </source>
</evidence>
<evidence type="ECO:0000256" key="17">
    <source>
        <dbReference type="PIRSR" id="PIRSR606309-3"/>
    </source>
</evidence>
<dbReference type="CDD" id="cd06131">
    <property type="entry name" value="DNA_pol_III_epsilon_Ecoli_like"/>
    <property type="match status" value="1"/>
</dbReference>
<evidence type="ECO:0000256" key="1">
    <source>
        <dbReference type="ARBA" id="ARBA00001936"/>
    </source>
</evidence>
<evidence type="ECO:0000256" key="14">
    <source>
        <dbReference type="ARBA" id="ARBA00049244"/>
    </source>
</evidence>
<dbReference type="GO" id="GO:0008408">
    <property type="term" value="F:3'-5' exonuclease activity"/>
    <property type="evidence" value="ECO:0007669"/>
    <property type="project" value="TreeGrafter"/>
</dbReference>
<dbReference type="GO" id="GO:0005829">
    <property type="term" value="C:cytosol"/>
    <property type="evidence" value="ECO:0007669"/>
    <property type="project" value="TreeGrafter"/>
</dbReference>
<gene>
    <name evidence="18 20" type="primary">dnaQ</name>
    <name evidence="20" type="ORF">HMPREF9371_1017</name>
</gene>
<feature type="binding site" evidence="17">
    <location>
        <position position="24"/>
    </location>
    <ligand>
        <name>a divalent metal cation</name>
        <dbReference type="ChEBI" id="CHEBI:60240"/>
        <label>1</label>
        <note>catalytic</note>
    </ligand>
</feature>
<keyword evidence="12 18" id="KW-0239">DNA-directed DNA polymerase</keyword>
<accession>G4CHC8</accession>
<dbReference type="GO" id="GO:0003887">
    <property type="term" value="F:DNA-directed DNA polymerase activity"/>
    <property type="evidence" value="ECO:0007669"/>
    <property type="project" value="UniProtKB-KW"/>
</dbReference>
<evidence type="ECO:0000256" key="9">
    <source>
        <dbReference type="ARBA" id="ARBA00022801"/>
    </source>
</evidence>
<comment type="cofactor">
    <cofactor evidence="1 18">
        <name>Mn(2+)</name>
        <dbReference type="ChEBI" id="CHEBI:29035"/>
    </cofactor>
</comment>
<keyword evidence="4 18" id="KW-0808">Transferase</keyword>
<dbReference type="NCBIfam" id="NF004316">
    <property type="entry name" value="PRK05711.1"/>
    <property type="match status" value="1"/>
</dbReference>
<sequence length="251" mass="27948">MRPVLTQIPAVAMKPTRQIILDTETTGFYYDRDDRLIEFAGLEMIDRRLTGRYLHLYVHPERDIPEEAVRVHGITLAQLADKPKFAEVAEEIADFIRGADLVIHNAAFDMGFLDMELGKAGLPTASQLAAEVTDTLAMAKELYPGQKNSLDALCTRLGVDRSKRVYHGALIDCELLSEVYLGMTRSQFSLVDQFAEEEADVRAEIRSAAVSERPAHLRVLQADADEMAAHEAYLDGLDQAADGGSLWRREA</sequence>
<dbReference type="GO" id="GO:0046872">
    <property type="term" value="F:metal ion binding"/>
    <property type="evidence" value="ECO:0007669"/>
    <property type="project" value="UniProtKB-KW"/>
</dbReference>
<evidence type="ECO:0000256" key="12">
    <source>
        <dbReference type="ARBA" id="ARBA00022932"/>
    </source>
</evidence>
<evidence type="ECO:0000256" key="4">
    <source>
        <dbReference type="ARBA" id="ARBA00022679"/>
    </source>
</evidence>
<comment type="subunit">
    <text evidence="18">DNA polymerase III contains a core (composed of alpha, epsilon and theta chains) that associates with a tau subunit. This core dimerizes to form the POLIII' complex. PolIII' associates with the gamma complex (composed of gamma, delta, delta', psi and chi chains) and with the beta chain to form the complete DNA polymerase III complex.</text>
</comment>
<dbReference type="STRING" id="1032488.HMPREF9371_1017"/>
<evidence type="ECO:0000256" key="10">
    <source>
        <dbReference type="ARBA" id="ARBA00022839"/>
    </source>
</evidence>
<keyword evidence="21" id="KW-1185">Reference proteome</keyword>
<dbReference type="EMBL" id="AGAY01000036">
    <property type="protein sequence ID" value="EGY52768.1"/>
    <property type="molecule type" value="Genomic_DNA"/>
</dbReference>
<dbReference type="AlphaFoldDB" id="G4CHC8"/>
<evidence type="ECO:0000256" key="13">
    <source>
        <dbReference type="ARBA" id="ARBA00023211"/>
    </source>
</evidence>
<feature type="binding site" evidence="17">
    <location>
        <position position="22"/>
    </location>
    <ligand>
        <name>a divalent metal cation</name>
        <dbReference type="ChEBI" id="CHEBI:60240"/>
        <label>1</label>
        <note>catalytic</note>
    </ligand>
</feature>
<evidence type="ECO:0000256" key="7">
    <source>
        <dbReference type="ARBA" id="ARBA00022722"/>
    </source>
</evidence>
<evidence type="ECO:0000259" key="19">
    <source>
        <dbReference type="SMART" id="SM00479"/>
    </source>
</evidence>
<dbReference type="PATRIC" id="fig|1032488.3.peg.954"/>
<proteinExistence type="predicted"/>
<name>G4CHC8_9NEIS</name>
<keyword evidence="11 17" id="KW-0460">Magnesium</keyword>
<protein>
    <recommendedName>
        <fullName evidence="3 18">DNA polymerase III subunit epsilon</fullName>
        <ecNumber evidence="2 18">2.7.7.7</ecNumber>
    </recommendedName>
</protein>
<feature type="binding site" evidence="16">
    <location>
        <position position="67"/>
    </location>
    <ligand>
        <name>substrate</name>
    </ligand>
</feature>
<keyword evidence="9 18" id="KW-0378">Hydrolase</keyword>
<dbReference type="NCBIfam" id="TIGR00573">
    <property type="entry name" value="dnaq"/>
    <property type="match status" value="1"/>
</dbReference>
<dbReference type="Proteomes" id="UP000003019">
    <property type="component" value="Unassembled WGS sequence"/>
</dbReference>
<evidence type="ECO:0000313" key="20">
    <source>
        <dbReference type="EMBL" id="EGY52768.1"/>
    </source>
</evidence>
<keyword evidence="5 18" id="KW-0548">Nucleotidyltransferase</keyword>